<dbReference type="EMBL" id="JAPFFK010000012">
    <property type="protein sequence ID" value="KAJ6731550.1"/>
    <property type="molecule type" value="Genomic_DNA"/>
</dbReference>
<dbReference type="AlphaFoldDB" id="A0A9Q0ZEH5"/>
<accession>A0A9Q0ZEH5</accession>
<comment type="caution">
    <text evidence="1">The sequence shown here is derived from an EMBL/GenBank/DDBJ whole genome shotgun (WGS) entry which is preliminary data.</text>
</comment>
<evidence type="ECO:0000313" key="1">
    <source>
        <dbReference type="EMBL" id="KAJ6731550.1"/>
    </source>
</evidence>
<dbReference type="Proteomes" id="UP001151532">
    <property type="component" value="Chromosome 18"/>
</dbReference>
<gene>
    <name evidence="1" type="ORF">OIU79_002798</name>
</gene>
<proteinExistence type="predicted"/>
<reference evidence="1" key="2">
    <citation type="journal article" date="2023" name="Int. J. Mol. Sci.">
        <title>De Novo Assembly and Annotation of 11 Diverse Shrub Willow (Salix) Genomes Reveals Novel Gene Organization in Sex-Linked Regions.</title>
        <authorList>
            <person name="Hyden B."/>
            <person name="Feng K."/>
            <person name="Yates T.B."/>
            <person name="Jawdy S."/>
            <person name="Cereghino C."/>
            <person name="Smart L.B."/>
            <person name="Muchero W."/>
        </authorList>
    </citation>
    <scope>NUCLEOTIDE SEQUENCE</scope>
    <source>
        <tissue evidence="1">Shoot tip</tissue>
    </source>
</reference>
<reference evidence="1" key="1">
    <citation type="submission" date="2022-11" db="EMBL/GenBank/DDBJ databases">
        <authorList>
            <person name="Hyden B.L."/>
            <person name="Feng K."/>
            <person name="Yates T."/>
            <person name="Jawdy S."/>
            <person name="Smart L.B."/>
            <person name="Muchero W."/>
        </authorList>
    </citation>
    <scope>NUCLEOTIDE SEQUENCE</scope>
    <source>
        <tissue evidence="1">Shoot tip</tissue>
    </source>
</reference>
<keyword evidence="2" id="KW-1185">Reference proteome</keyword>
<evidence type="ECO:0000313" key="2">
    <source>
        <dbReference type="Proteomes" id="UP001151532"/>
    </source>
</evidence>
<name>A0A9Q0ZEH5_SALPP</name>
<organism evidence="1 2">
    <name type="scientific">Salix purpurea</name>
    <name type="common">Purple osier willow</name>
    <dbReference type="NCBI Taxonomy" id="77065"/>
    <lineage>
        <taxon>Eukaryota</taxon>
        <taxon>Viridiplantae</taxon>
        <taxon>Streptophyta</taxon>
        <taxon>Embryophyta</taxon>
        <taxon>Tracheophyta</taxon>
        <taxon>Spermatophyta</taxon>
        <taxon>Magnoliopsida</taxon>
        <taxon>eudicotyledons</taxon>
        <taxon>Gunneridae</taxon>
        <taxon>Pentapetalae</taxon>
        <taxon>rosids</taxon>
        <taxon>fabids</taxon>
        <taxon>Malpighiales</taxon>
        <taxon>Salicaceae</taxon>
        <taxon>Saliceae</taxon>
        <taxon>Salix</taxon>
    </lineage>
</organism>
<sequence length="46" mass="5448">MKDRNLVDLEQRHLLFLPMPEVVCYFDLQNKQNCCWSVGEGLCCRC</sequence>
<protein>
    <submittedName>
        <fullName evidence="1">Uncharacterized protein</fullName>
    </submittedName>
</protein>